<organism evidence="2 3">
    <name type="scientific">Phycicoccus sonneratiae</name>
    <dbReference type="NCBI Taxonomy" id="2807628"/>
    <lineage>
        <taxon>Bacteria</taxon>
        <taxon>Bacillati</taxon>
        <taxon>Actinomycetota</taxon>
        <taxon>Actinomycetes</taxon>
        <taxon>Micrococcales</taxon>
        <taxon>Intrasporangiaceae</taxon>
        <taxon>Phycicoccus</taxon>
    </lineage>
</organism>
<evidence type="ECO:0000256" key="1">
    <source>
        <dbReference type="SAM" id="Phobius"/>
    </source>
</evidence>
<protein>
    <recommendedName>
        <fullName evidence="4">SHOCT domain-containing protein</fullName>
    </recommendedName>
</protein>
<accession>A0ABS2CML9</accession>
<evidence type="ECO:0000313" key="3">
    <source>
        <dbReference type="Proteomes" id="UP001430172"/>
    </source>
</evidence>
<comment type="caution">
    <text evidence="2">The sequence shown here is derived from an EMBL/GenBank/DDBJ whole genome shotgun (WGS) entry which is preliminary data.</text>
</comment>
<keyword evidence="3" id="KW-1185">Reference proteome</keyword>
<reference evidence="2" key="1">
    <citation type="submission" date="2021-02" db="EMBL/GenBank/DDBJ databases">
        <title>Phycicoccus sp. MQZ13P-5T, whole genome shotgun sequence.</title>
        <authorList>
            <person name="Tuo L."/>
        </authorList>
    </citation>
    <scope>NUCLEOTIDE SEQUENCE</scope>
    <source>
        <strain evidence="2">MQZ13P-5</strain>
    </source>
</reference>
<dbReference type="EMBL" id="JAFDVD010000013">
    <property type="protein sequence ID" value="MBM6401135.1"/>
    <property type="molecule type" value="Genomic_DNA"/>
</dbReference>
<keyword evidence="1" id="KW-0812">Transmembrane</keyword>
<sequence>MTALTALATHPGPYADGGFHWWFLFFPFGFFLFWVLFFVALRGLVFRRWGGPWGGPGRPGMHRGPGAEQVLAGRFAAGDIDEQEYRARLEVLRASPPTHG</sequence>
<proteinExistence type="predicted"/>
<dbReference type="RefSeq" id="WP_204131612.1">
    <property type="nucleotide sequence ID" value="NZ_JAFDVD010000013.1"/>
</dbReference>
<feature type="transmembrane region" description="Helical" evidence="1">
    <location>
        <begin position="20"/>
        <end position="41"/>
    </location>
</feature>
<evidence type="ECO:0000313" key="2">
    <source>
        <dbReference type="EMBL" id="MBM6401135.1"/>
    </source>
</evidence>
<name>A0ABS2CML9_9MICO</name>
<evidence type="ECO:0008006" key="4">
    <source>
        <dbReference type="Google" id="ProtNLM"/>
    </source>
</evidence>
<keyword evidence="1" id="KW-1133">Transmembrane helix</keyword>
<keyword evidence="1" id="KW-0472">Membrane</keyword>
<dbReference type="Proteomes" id="UP001430172">
    <property type="component" value="Unassembled WGS sequence"/>
</dbReference>
<gene>
    <name evidence="2" type="ORF">JQN70_12105</name>
</gene>